<feature type="region of interest" description="Disordered" evidence="1">
    <location>
        <begin position="1"/>
        <end position="56"/>
    </location>
</feature>
<sequence length="115" mass="12523">MAGGGKIRSSQDAKGKAQLVEKPKQISKAPPKPIRPTGILANNPQNRAPREPSPPLSFEYDLEGEEEIEKAPTISFHAHNLINAKTIARTDSTISKNMKIIPERDLLSSDVVVNS</sequence>
<comment type="caution">
    <text evidence="2">The sequence shown here is derived from an EMBL/GenBank/DDBJ whole genome shotgun (WGS) entry which is preliminary data.</text>
</comment>
<evidence type="ECO:0000313" key="3">
    <source>
        <dbReference type="Proteomes" id="UP001419268"/>
    </source>
</evidence>
<feature type="compositionally biased region" description="Basic and acidic residues" evidence="1">
    <location>
        <begin position="9"/>
        <end position="24"/>
    </location>
</feature>
<dbReference type="EMBL" id="JBBNAG010000012">
    <property type="protein sequence ID" value="KAK9088827.1"/>
    <property type="molecule type" value="Genomic_DNA"/>
</dbReference>
<evidence type="ECO:0000313" key="2">
    <source>
        <dbReference type="EMBL" id="KAK9088827.1"/>
    </source>
</evidence>
<reference evidence="2 3" key="1">
    <citation type="submission" date="2024-01" db="EMBL/GenBank/DDBJ databases">
        <title>Genome assemblies of Stephania.</title>
        <authorList>
            <person name="Yang L."/>
        </authorList>
    </citation>
    <scope>NUCLEOTIDE SEQUENCE [LARGE SCALE GENOMIC DNA]</scope>
    <source>
        <strain evidence="2">JXDWG</strain>
        <tissue evidence="2">Leaf</tissue>
    </source>
</reference>
<keyword evidence="3" id="KW-1185">Reference proteome</keyword>
<organism evidence="2 3">
    <name type="scientific">Stephania cephalantha</name>
    <dbReference type="NCBI Taxonomy" id="152367"/>
    <lineage>
        <taxon>Eukaryota</taxon>
        <taxon>Viridiplantae</taxon>
        <taxon>Streptophyta</taxon>
        <taxon>Embryophyta</taxon>
        <taxon>Tracheophyta</taxon>
        <taxon>Spermatophyta</taxon>
        <taxon>Magnoliopsida</taxon>
        <taxon>Ranunculales</taxon>
        <taxon>Menispermaceae</taxon>
        <taxon>Menispermoideae</taxon>
        <taxon>Cissampelideae</taxon>
        <taxon>Stephania</taxon>
    </lineage>
</organism>
<gene>
    <name evidence="2" type="ORF">Scep_027909</name>
</gene>
<accession>A0AAP0HL93</accession>
<dbReference type="Proteomes" id="UP001419268">
    <property type="component" value="Unassembled WGS sequence"/>
</dbReference>
<dbReference type="AlphaFoldDB" id="A0AAP0HL93"/>
<name>A0AAP0HL93_9MAGN</name>
<evidence type="ECO:0000256" key="1">
    <source>
        <dbReference type="SAM" id="MobiDB-lite"/>
    </source>
</evidence>
<protein>
    <submittedName>
        <fullName evidence="2">Uncharacterized protein</fullName>
    </submittedName>
</protein>
<proteinExistence type="predicted"/>